<feature type="signal peptide" evidence="5">
    <location>
        <begin position="1"/>
        <end position="27"/>
    </location>
</feature>
<reference evidence="7 8" key="1">
    <citation type="submission" date="2019-10" db="EMBL/GenBank/DDBJ databases">
        <title>Whole genome shotgun sequence of Acrocarpospora macrocephala NBRC 16266.</title>
        <authorList>
            <person name="Ichikawa N."/>
            <person name="Kimura A."/>
            <person name="Kitahashi Y."/>
            <person name="Komaki H."/>
            <person name="Oguchi A."/>
        </authorList>
    </citation>
    <scope>NUCLEOTIDE SEQUENCE [LARGE SCALE GENOMIC DNA]</scope>
    <source>
        <strain evidence="7 8">NBRC 16266</strain>
    </source>
</reference>
<accession>A0A5M3WIZ8</accession>
<keyword evidence="4 5" id="KW-0732">Signal</keyword>
<dbReference type="InterPro" id="IPR030678">
    <property type="entry name" value="Peptide/Ni-bd"/>
</dbReference>
<dbReference type="GO" id="GO:0043190">
    <property type="term" value="C:ATP-binding cassette (ABC) transporter complex"/>
    <property type="evidence" value="ECO:0007669"/>
    <property type="project" value="InterPro"/>
</dbReference>
<dbReference type="Gene3D" id="3.10.105.10">
    <property type="entry name" value="Dipeptide-binding Protein, Domain 3"/>
    <property type="match status" value="1"/>
</dbReference>
<comment type="subcellular location">
    <subcellularLocation>
        <location evidence="1">Cell envelope</location>
    </subcellularLocation>
</comment>
<evidence type="ECO:0000256" key="1">
    <source>
        <dbReference type="ARBA" id="ARBA00004196"/>
    </source>
</evidence>
<dbReference type="GO" id="GO:0030313">
    <property type="term" value="C:cell envelope"/>
    <property type="evidence" value="ECO:0007669"/>
    <property type="project" value="UniProtKB-SubCell"/>
</dbReference>
<dbReference type="AlphaFoldDB" id="A0A5M3WIZ8"/>
<dbReference type="Pfam" id="PF00496">
    <property type="entry name" value="SBP_bac_5"/>
    <property type="match status" value="1"/>
</dbReference>
<dbReference type="InterPro" id="IPR000914">
    <property type="entry name" value="SBP_5_dom"/>
</dbReference>
<proteinExistence type="inferred from homology"/>
<evidence type="ECO:0000256" key="2">
    <source>
        <dbReference type="ARBA" id="ARBA00005695"/>
    </source>
</evidence>
<feature type="domain" description="Solute-binding protein family 5" evidence="6">
    <location>
        <begin position="87"/>
        <end position="459"/>
    </location>
</feature>
<keyword evidence="3" id="KW-0813">Transport</keyword>
<name>A0A5M3WIZ8_9ACTN</name>
<comment type="similarity">
    <text evidence="2">Belongs to the bacterial solute-binding protein 5 family.</text>
</comment>
<dbReference type="InterPro" id="IPR039424">
    <property type="entry name" value="SBP_5"/>
</dbReference>
<dbReference type="GO" id="GO:1904680">
    <property type="term" value="F:peptide transmembrane transporter activity"/>
    <property type="evidence" value="ECO:0007669"/>
    <property type="project" value="TreeGrafter"/>
</dbReference>
<dbReference type="Gene3D" id="3.40.190.10">
    <property type="entry name" value="Periplasmic binding protein-like II"/>
    <property type="match status" value="1"/>
</dbReference>
<sequence length="538" mass="57403">MRRPPTSLGLFSLAGLMVLAACGGSPANDTGKRPAAGGAPTAGGTLRLAVHSDAGCVDPHQVTATAFITMTRSLADSLTDQDPATGKIVPWLAESWKVNDDSTSFAFELREGVTFSDGSPLNAQVVKANFDKIVELGAVNQTGSSYLAGYAGTVVASPTEFTVKFSTPNAQFLQATTTTSLSILSLDTLAATPERRCQGAVVGTGPFVFESYTPDQNVMVKRREGYGWSSAAAEHSGDAYLDAINFRIVPESGVRAGALISGEVDAMLSVEPQDIQRLDAEGLTIYSRPSPGIPFHMHPNAADPVLSDLAVRRAIQMGINRSQIAHTVQGPDVEGARSVLSATTPMFADLTAMLAYRPDEAAKLLDDAGWRAGGDGIREKNGNRLTVTVQYEDKVSTSTPALELAQQQLLDIGIDLRLSPMTAEAYDAARDTKQYQLRWFNFTRADPDALRTFFGSANANTTNVNDPELDALLEKVASISDPEGRATAAKELQTYILEHGYAFPIIELSQTNAAAPDVRGLAFDSTSRFVVYDVWKAA</sequence>
<protein>
    <submittedName>
        <fullName evidence="7">Peptide ABC transporter permease</fullName>
    </submittedName>
</protein>
<dbReference type="CDD" id="cd08492">
    <property type="entry name" value="PBP2_NikA_DppA_OppA_like_15"/>
    <property type="match status" value="1"/>
</dbReference>
<dbReference type="GO" id="GO:0042597">
    <property type="term" value="C:periplasmic space"/>
    <property type="evidence" value="ECO:0007669"/>
    <property type="project" value="UniProtKB-ARBA"/>
</dbReference>
<organism evidence="7 8">
    <name type="scientific">Acrocarpospora macrocephala</name>
    <dbReference type="NCBI Taxonomy" id="150177"/>
    <lineage>
        <taxon>Bacteria</taxon>
        <taxon>Bacillati</taxon>
        <taxon>Actinomycetota</taxon>
        <taxon>Actinomycetes</taxon>
        <taxon>Streptosporangiales</taxon>
        <taxon>Streptosporangiaceae</taxon>
        <taxon>Acrocarpospora</taxon>
    </lineage>
</organism>
<evidence type="ECO:0000313" key="8">
    <source>
        <dbReference type="Proteomes" id="UP000331127"/>
    </source>
</evidence>
<gene>
    <name evidence="7" type="ORF">Amac_007360</name>
</gene>
<evidence type="ECO:0000313" key="7">
    <source>
        <dbReference type="EMBL" id="GES07141.1"/>
    </source>
</evidence>
<evidence type="ECO:0000256" key="4">
    <source>
        <dbReference type="ARBA" id="ARBA00022729"/>
    </source>
</evidence>
<dbReference type="SUPFAM" id="SSF53850">
    <property type="entry name" value="Periplasmic binding protein-like II"/>
    <property type="match status" value="1"/>
</dbReference>
<dbReference type="RefSeq" id="WP_170322292.1">
    <property type="nucleotide sequence ID" value="NZ_BAAAHL010000077.1"/>
</dbReference>
<dbReference type="PANTHER" id="PTHR30290:SF10">
    <property type="entry name" value="PERIPLASMIC OLIGOPEPTIDE-BINDING PROTEIN-RELATED"/>
    <property type="match status" value="1"/>
</dbReference>
<dbReference type="GO" id="GO:0015833">
    <property type="term" value="P:peptide transport"/>
    <property type="evidence" value="ECO:0007669"/>
    <property type="project" value="TreeGrafter"/>
</dbReference>
<feature type="chain" id="PRO_5024278634" evidence="5">
    <location>
        <begin position="28"/>
        <end position="538"/>
    </location>
</feature>
<evidence type="ECO:0000256" key="5">
    <source>
        <dbReference type="SAM" id="SignalP"/>
    </source>
</evidence>
<dbReference type="PIRSF" id="PIRSF002741">
    <property type="entry name" value="MppA"/>
    <property type="match status" value="1"/>
</dbReference>
<evidence type="ECO:0000256" key="3">
    <source>
        <dbReference type="ARBA" id="ARBA00022448"/>
    </source>
</evidence>
<comment type="caution">
    <text evidence="7">The sequence shown here is derived from an EMBL/GenBank/DDBJ whole genome shotgun (WGS) entry which is preliminary data.</text>
</comment>
<dbReference type="PROSITE" id="PS51257">
    <property type="entry name" value="PROKAR_LIPOPROTEIN"/>
    <property type="match status" value="1"/>
</dbReference>
<dbReference type="PANTHER" id="PTHR30290">
    <property type="entry name" value="PERIPLASMIC BINDING COMPONENT OF ABC TRANSPORTER"/>
    <property type="match status" value="1"/>
</dbReference>
<dbReference type="Proteomes" id="UP000331127">
    <property type="component" value="Unassembled WGS sequence"/>
</dbReference>
<keyword evidence="8" id="KW-1185">Reference proteome</keyword>
<evidence type="ECO:0000259" key="6">
    <source>
        <dbReference type="Pfam" id="PF00496"/>
    </source>
</evidence>
<dbReference type="EMBL" id="BLAE01000005">
    <property type="protein sequence ID" value="GES07141.1"/>
    <property type="molecule type" value="Genomic_DNA"/>
</dbReference>